<evidence type="ECO:0000256" key="3">
    <source>
        <dbReference type="ARBA" id="ARBA00022833"/>
    </source>
</evidence>
<dbReference type="PROSITE" id="PS50103">
    <property type="entry name" value="ZF_C3H1"/>
    <property type="match status" value="1"/>
</dbReference>
<protein>
    <recommendedName>
        <fullName evidence="6">C3H1-type domain-containing protein</fullName>
    </recommendedName>
</protein>
<sequence>MFSTTSEEVLHPAIPVLEQEKKKREKKEKKVNIEEKSVQTSDHRRSSVEWNRVRWTGWEQMQIRRFKATGRSPKLYDDFIKLEALSHGVECPPRRTLDAKRFGFLSEAIHGLAPGKSVSSDDYLTESALRKLDDPCRIVMRALGFEGFALYHEAEGFCFLKPGGSQVYAISAFVSSWDLKPLLENDWSHAAWLRIQGVIGNVRVASPLGIAIISYLAPARLGRLCQEECLANLSTIKAWKDITIPDRDDENGEQAMSTAVMSWLTICNKVYAAICHKISEEFIPSDSSQVLKEWCLLTTKGLTWSEFSSQEKALCSRIDGICFTSTAWKYRRDRLIGALDTFPYVQAASDKHHLVTQLKSSTSLIDFEDTLTKLADRHKPTSLDTLLGISKLGKEEKNQTPVCRGFKNGNCKYGDKCRFQHVIGVSSSSDNVKAINGEAPCKPEDNTKEKVNSKSDDNKTESVKSEPSSAVIAQEGNIYAREIAGDADMLLNHATSKEFATSSPTSTITNSLSWSKIDEALQQVLPFDWVPLESARGFSLRARLLTAEESKDHIDQKYVLEVAVTSSNPGGIESKPWRRDVHDFGSKLFDKLSPAEKLEYEEALAQFVHLDHWQTVDASVIANDSSAPLVVCFPVKQNCDTTPSDGSISKTTSFKVRPVVQAVPINDAYHDTGVHEASYSGTAHRDLLTALRLAFEATPVTDISPQPDQSSTCTSTHNKAENAMVSLDIGKAFYRFRLTYEDVAVRNPLDLPYLYIVANVVIM</sequence>
<evidence type="ECO:0000313" key="8">
    <source>
        <dbReference type="Proteomes" id="UP000591131"/>
    </source>
</evidence>
<dbReference type="OrthoDB" id="445017at2759"/>
<gene>
    <name evidence="7" type="ORF">FOL47_000644</name>
</gene>
<evidence type="ECO:0000313" key="7">
    <source>
        <dbReference type="EMBL" id="KAF4651104.1"/>
    </source>
</evidence>
<keyword evidence="8" id="KW-1185">Reference proteome</keyword>
<keyword evidence="1 4" id="KW-0479">Metal-binding</keyword>
<evidence type="ECO:0000256" key="5">
    <source>
        <dbReference type="SAM" id="MobiDB-lite"/>
    </source>
</evidence>
<accession>A0A7J6KW60</accession>
<dbReference type="Gene3D" id="4.10.1000.10">
    <property type="entry name" value="Zinc finger, CCCH-type"/>
    <property type="match status" value="1"/>
</dbReference>
<evidence type="ECO:0000256" key="2">
    <source>
        <dbReference type="ARBA" id="ARBA00022771"/>
    </source>
</evidence>
<feature type="domain" description="C3H1-type" evidence="6">
    <location>
        <begin position="397"/>
        <end position="424"/>
    </location>
</feature>
<comment type="caution">
    <text evidence="7">The sequence shown here is derived from an EMBL/GenBank/DDBJ whole genome shotgun (WGS) entry which is preliminary data.</text>
</comment>
<dbReference type="GO" id="GO:0008270">
    <property type="term" value="F:zinc ion binding"/>
    <property type="evidence" value="ECO:0007669"/>
    <property type="project" value="UniProtKB-KW"/>
</dbReference>
<feature type="region of interest" description="Disordered" evidence="5">
    <location>
        <begin position="434"/>
        <end position="469"/>
    </location>
</feature>
<organism evidence="7 8">
    <name type="scientific">Perkinsus chesapeaki</name>
    <name type="common">Clam parasite</name>
    <name type="synonym">Perkinsus andrewsi</name>
    <dbReference type="NCBI Taxonomy" id="330153"/>
    <lineage>
        <taxon>Eukaryota</taxon>
        <taxon>Sar</taxon>
        <taxon>Alveolata</taxon>
        <taxon>Perkinsozoa</taxon>
        <taxon>Perkinsea</taxon>
        <taxon>Perkinsida</taxon>
        <taxon>Perkinsidae</taxon>
        <taxon>Perkinsus</taxon>
    </lineage>
</organism>
<evidence type="ECO:0000259" key="6">
    <source>
        <dbReference type="PROSITE" id="PS50103"/>
    </source>
</evidence>
<evidence type="ECO:0000256" key="1">
    <source>
        <dbReference type="ARBA" id="ARBA00022723"/>
    </source>
</evidence>
<dbReference type="EMBL" id="JAAPAO010001119">
    <property type="protein sequence ID" value="KAF4651104.1"/>
    <property type="molecule type" value="Genomic_DNA"/>
</dbReference>
<proteinExistence type="predicted"/>
<evidence type="ECO:0000256" key="4">
    <source>
        <dbReference type="PROSITE-ProRule" id="PRU00723"/>
    </source>
</evidence>
<feature type="compositionally biased region" description="Basic and acidic residues" evidence="5">
    <location>
        <begin position="441"/>
        <end position="464"/>
    </location>
</feature>
<reference evidence="7 8" key="1">
    <citation type="submission" date="2020-04" db="EMBL/GenBank/DDBJ databases">
        <title>Perkinsus chesapeaki whole genome sequence.</title>
        <authorList>
            <person name="Bogema D.R."/>
        </authorList>
    </citation>
    <scope>NUCLEOTIDE SEQUENCE [LARGE SCALE GENOMIC DNA]</scope>
    <source>
        <strain evidence="7">ATCC PRA-425</strain>
    </source>
</reference>
<feature type="compositionally biased region" description="Basic and acidic residues" evidence="5">
    <location>
        <begin position="18"/>
        <end position="42"/>
    </location>
</feature>
<dbReference type="Pfam" id="PF18044">
    <property type="entry name" value="zf-CCCH_4"/>
    <property type="match status" value="1"/>
</dbReference>
<keyword evidence="2 4" id="KW-0863">Zinc-finger</keyword>
<dbReference type="Proteomes" id="UP000591131">
    <property type="component" value="Unassembled WGS sequence"/>
</dbReference>
<name>A0A7J6KW60_PERCH</name>
<feature type="zinc finger region" description="C3H1-type" evidence="4">
    <location>
        <begin position="397"/>
        <end position="424"/>
    </location>
</feature>
<dbReference type="InterPro" id="IPR041367">
    <property type="entry name" value="Znf-CCCH_4"/>
</dbReference>
<dbReference type="InterPro" id="IPR000571">
    <property type="entry name" value="Znf_CCCH"/>
</dbReference>
<dbReference type="AlphaFoldDB" id="A0A7J6KW60"/>
<feature type="region of interest" description="Disordered" evidence="5">
    <location>
        <begin position="1"/>
        <end position="42"/>
    </location>
</feature>
<dbReference type="SMART" id="SM00356">
    <property type="entry name" value="ZnF_C3H1"/>
    <property type="match status" value="1"/>
</dbReference>
<keyword evidence="3 4" id="KW-0862">Zinc</keyword>